<dbReference type="EMBL" id="GBRA01000029">
    <property type="protein sequence ID" value="JAC94765.1"/>
    <property type="molecule type" value="Transcribed_RNA"/>
</dbReference>
<sequence>MTSLPLFIATIIVVSSINVTIGCDDNADCDAGLVCSKDECLIPFGSPLTCTSGWDCEHGVWCRRHGSAPGKCDEDHRCPTSRVCTDPGTECDADNICGYKEGETCYGPCMKGLTCKQGTCLK</sequence>
<evidence type="ECO:0000256" key="1">
    <source>
        <dbReference type="SAM" id="SignalP"/>
    </source>
</evidence>
<proteinExistence type="predicted"/>
<reference evidence="2" key="2">
    <citation type="submission" date="2014-09" db="EMBL/GenBank/DDBJ databases">
        <authorList>
            <person name="Gonzales D.T.T."/>
            <person name="Saloma C.P."/>
        </authorList>
    </citation>
    <scope>NUCLEOTIDE SEQUENCE</scope>
    <source>
        <tissue evidence="2">Venom duct</tissue>
    </source>
</reference>
<accession>A0A098LXT4</accession>
<name>A0A098LXT4_GEMSP</name>
<dbReference type="AlphaFoldDB" id="A0A098LXT4"/>
<feature type="signal peptide" evidence="1">
    <location>
        <begin position="1"/>
        <end position="16"/>
    </location>
</feature>
<evidence type="ECO:0000313" key="2">
    <source>
        <dbReference type="EMBL" id="JAC94765.1"/>
    </source>
</evidence>
<feature type="chain" id="PRO_5001937603" evidence="1">
    <location>
        <begin position="17"/>
        <end position="122"/>
    </location>
</feature>
<reference evidence="2" key="1">
    <citation type="journal article" date="2014" name="Toxicon">
        <title>A bioinformatics survey for conotoxin-like sequences in three turrid snail venom duct transcriptomes.</title>
        <authorList>
            <person name="Gonzales D.T."/>
            <person name="Saloma C.P."/>
        </authorList>
    </citation>
    <scope>NUCLEOTIDE SEQUENCE</scope>
    <source>
        <tissue evidence="2">Venom duct</tissue>
    </source>
</reference>
<organism evidence="2">
    <name type="scientific">Gemmula speciosa</name>
    <name type="common">Splendid gem-turris</name>
    <name type="synonym">Pleurotoma speciosa</name>
    <dbReference type="NCBI Taxonomy" id="439592"/>
    <lineage>
        <taxon>Eukaryota</taxon>
        <taxon>Metazoa</taxon>
        <taxon>Spiralia</taxon>
        <taxon>Lophotrochozoa</taxon>
        <taxon>Mollusca</taxon>
        <taxon>Gastropoda</taxon>
        <taxon>Caenogastropoda</taxon>
        <taxon>Neogastropoda</taxon>
        <taxon>Conoidea</taxon>
        <taxon>Turridae</taxon>
        <taxon>Gemmula</taxon>
    </lineage>
</organism>
<protein>
    <submittedName>
        <fullName evidence="2">Gsp_29 putative toxin</fullName>
    </submittedName>
</protein>
<keyword evidence="1" id="KW-0732">Signal</keyword>